<protein>
    <submittedName>
        <fullName evidence="4">Flagellar basal-body rod modification protein FlgD</fullName>
    </submittedName>
</protein>
<evidence type="ECO:0000256" key="1">
    <source>
        <dbReference type="ARBA" id="ARBA00022795"/>
    </source>
</evidence>
<gene>
    <name evidence="4" type="ORF">MNBD_GAMMA07-1908</name>
</gene>
<keyword evidence="4" id="KW-0969">Cilium</keyword>
<dbReference type="InterPro" id="IPR025965">
    <property type="entry name" value="FlgD/Vpr_Ig-like"/>
</dbReference>
<reference evidence="4" key="1">
    <citation type="submission" date="2018-06" db="EMBL/GenBank/DDBJ databases">
        <authorList>
            <person name="Zhirakovskaya E."/>
        </authorList>
    </citation>
    <scope>NUCLEOTIDE SEQUENCE</scope>
</reference>
<dbReference type="EMBL" id="UOFF01000430">
    <property type="protein sequence ID" value="VAW57639.1"/>
    <property type="molecule type" value="Genomic_DNA"/>
</dbReference>
<proteinExistence type="predicted"/>
<evidence type="ECO:0000259" key="3">
    <source>
        <dbReference type="Pfam" id="PF13861"/>
    </source>
</evidence>
<dbReference type="Pfam" id="PF13861">
    <property type="entry name" value="FLgD_tudor"/>
    <property type="match status" value="1"/>
</dbReference>
<evidence type="ECO:0000313" key="4">
    <source>
        <dbReference type="EMBL" id="VAW57639.1"/>
    </source>
</evidence>
<dbReference type="Gene3D" id="2.30.30.910">
    <property type="match status" value="1"/>
</dbReference>
<dbReference type="AlphaFoldDB" id="A0A3B0X832"/>
<dbReference type="InterPro" id="IPR025963">
    <property type="entry name" value="FLgD_Tudor"/>
</dbReference>
<keyword evidence="1" id="KW-1005">Bacterial flagellum biogenesis</keyword>
<dbReference type="InterPro" id="IPR005648">
    <property type="entry name" value="FlgD"/>
</dbReference>
<accession>A0A3B0X832</accession>
<dbReference type="Gene3D" id="2.60.40.4070">
    <property type="match status" value="1"/>
</dbReference>
<sequence>MEINSFENIPGLRSIVDTQDENKDKTELGQNEFLKLMTVQLANQDPLQPMENGDFMGQIAQFGTVNGITDLLASFKDLAANLQSSQALQASNLIGRQVLVNLDQGYLPQDGTLVGAATLDSSSSDVAVNIFDNSGEVLARVELGAQPAGVTQFSWDGTTLGGQKAPPGRYRIEVEATFGGVTESITPQVIDNVRSLTLGSLGKEMQVELENLGSVSFNQVNQIQ</sequence>
<dbReference type="GO" id="GO:0044781">
    <property type="term" value="P:bacterial-type flagellum organization"/>
    <property type="evidence" value="ECO:0007669"/>
    <property type="project" value="UniProtKB-KW"/>
</dbReference>
<organism evidence="4">
    <name type="scientific">hydrothermal vent metagenome</name>
    <dbReference type="NCBI Taxonomy" id="652676"/>
    <lineage>
        <taxon>unclassified sequences</taxon>
        <taxon>metagenomes</taxon>
        <taxon>ecological metagenomes</taxon>
    </lineage>
</organism>
<keyword evidence="4" id="KW-0282">Flagellum</keyword>
<keyword evidence="4" id="KW-0966">Cell projection</keyword>
<feature type="domain" description="FlgD/Vpr Ig-like" evidence="2">
    <location>
        <begin position="114"/>
        <end position="177"/>
    </location>
</feature>
<dbReference type="Pfam" id="PF13860">
    <property type="entry name" value="FlgD_ig"/>
    <property type="match status" value="1"/>
</dbReference>
<name>A0A3B0X832_9ZZZZ</name>
<dbReference type="Pfam" id="PF03963">
    <property type="entry name" value="FlgD"/>
    <property type="match status" value="1"/>
</dbReference>
<feature type="domain" description="FlgD Tudor-like" evidence="3">
    <location>
        <begin position="85"/>
        <end position="220"/>
    </location>
</feature>
<evidence type="ECO:0000259" key="2">
    <source>
        <dbReference type="Pfam" id="PF13860"/>
    </source>
</evidence>